<evidence type="ECO:0000313" key="2">
    <source>
        <dbReference type="Proteomes" id="UP000030185"/>
    </source>
</evidence>
<dbReference type="STRING" id="153721.MYP_2691"/>
<dbReference type="RefSeq" id="WP_045464180.1">
    <property type="nucleotide sequence ID" value="NZ_BBLT01000005.1"/>
</dbReference>
<evidence type="ECO:0000313" key="1">
    <source>
        <dbReference type="EMBL" id="GAL85462.1"/>
    </source>
</evidence>
<dbReference type="Pfam" id="PF19822">
    <property type="entry name" value="DUF6304"/>
    <property type="match status" value="1"/>
</dbReference>
<dbReference type="eggNOG" id="ENOG5033013">
    <property type="taxonomic scope" value="Bacteria"/>
</dbReference>
<dbReference type="EMBL" id="BBLT01000005">
    <property type="protein sequence ID" value="GAL85462.1"/>
    <property type="molecule type" value="Genomic_DNA"/>
</dbReference>
<sequence>MKSPARYTDNKGTIEALIQNTGEELILEVDGTIFISRFMDDFTIENESLPSERYTLNDFNELTDCRLDFKLPLILITGEKEILTELEIQINLDNPNLSDKYNTYKTSAVLSISLNDKDLQTTDIQDFESGLVKIKEKLTPEYKLKCCFGCAYGDYSVAGQQFFGSMLCFRNIKQEYLNVQDKVQYMDVMEKNDRFVQETYLCPDFMIREKGTGYRG</sequence>
<reference evidence="1 2" key="1">
    <citation type="submission" date="2014-09" db="EMBL/GenBank/DDBJ databases">
        <title>Sporocytophaga myxococcoides PG-01 genome sequencing.</title>
        <authorList>
            <person name="Liu L."/>
            <person name="Gao P.J."/>
            <person name="Chen G.J."/>
            <person name="Wang L.S."/>
        </authorList>
    </citation>
    <scope>NUCLEOTIDE SEQUENCE [LARGE SCALE GENOMIC DNA]</scope>
    <source>
        <strain evidence="1 2">PG-01</strain>
    </source>
</reference>
<protein>
    <submittedName>
        <fullName evidence="1">Uncharacterized protein</fullName>
    </submittedName>
</protein>
<organism evidence="1 2">
    <name type="scientific">Sporocytophaga myxococcoides</name>
    <dbReference type="NCBI Taxonomy" id="153721"/>
    <lineage>
        <taxon>Bacteria</taxon>
        <taxon>Pseudomonadati</taxon>
        <taxon>Bacteroidota</taxon>
        <taxon>Cytophagia</taxon>
        <taxon>Cytophagales</taxon>
        <taxon>Cytophagaceae</taxon>
        <taxon>Sporocytophaga</taxon>
    </lineage>
</organism>
<dbReference type="AlphaFoldDB" id="A0A098LG96"/>
<proteinExistence type="predicted"/>
<name>A0A098LG96_9BACT</name>
<dbReference type="InterPro" id="IPR046271">
    <property type="entry name" value="DUF6304"/>
</dbReference>
<comment type="caution">
    <text evidence="1">The sequence shown here is derived from an EMBL/GenBank/DDBJ whole genome shotgun (WGS) entry which is preliminary data.</text>
</comment>
<dbReference type="Proteomes" id="UP000030185">
    <property type="component" value="Unassembled WGS sequence"/>
</dbReference>
<keyword evidence="2" id="KW-1185">Reference proteome</keyword>
<dbReference type="OrthoDB" id="653307at2"/>
<gene>
    <name evidence="1" type="ORF">MYP_2691</name>
</gene>
<accession>A0A098LG96</accession>